<comment type="similarity">
    <text evidence="2 11">Belongs to the type II topoisomerase GyrB family.</text>
</comment>
<dbReference type="InterPro" id="IPR014721">
    <property type="entry name" value="Ribsml_uS5_D2-typ_fold_subgr"/>
</dbReference>
<evidence type="ECO:0000256" key="9">
    <source>
        <dbReference type="ARBA" id="ARBA00023235"/>
    </source>
</evidence>
<feature type="binding site" evidence="11">
    <location>
        <position position="563"/>
    </location>
    <ligand>
        <name>Mg(2+)</name>
        <dbReference type="ChEBI" id="CHEBI:18420"/>
        <label>2</label>
    </ligand>
</feature>
<dbReference type="CDD" id="cd16928">
    <property type="entry name" value="HATPase_GyrB-like"/>
    <property type="match status" value="1"/>
</dbReference>
<evidence type="ECO:0000259" key="13">
    <source>
        <dbReference type="PROSITE" id="PS50880"/>
    </source>
</evidence>
<dbReference type="InterPro" id="IPR013759">
    <property type="entry name" value="Topo_IIA_B_C"/>
</dbReference>
<keyword evidence="5 11" id="KW-0067">ATP-binding</keyword>
<dbReference type="CDD" id="cd03366">
    <property type="entry name" value="TOPRIM_TopoIIA_GyrB"/>
    <property type="match status" value="1"/>
</dbReference>
<dbReference type="GO" id="GO:0005694">
    <property type="term" value="C:chromosome"/>
    <property type="evidence" value="ECO:0007669"/>
    <property type="project" value="InterPro"/>
</dbReference>
<name>A0A2J8B107_9FIRM</name>
<dbReference type="FunFam" id="3.40.50.670:FF:000002">
    <property type="entry name" value="DNA gyrase subunit B"/>
    <property type="match status" value="1"/>
</dbReference>
<feature type="compositionally biased region" description="Basic and acidic residues" evidence="12">
    <location>
        <begin position="1"/>
        <end position="15"/>
    </location>
</feature>
<dbReference type="PANTHER" id="PTHR45866">
    <property type="entry name" value="DNA GYRASE/TOPOISOMERASE SUBUNIT B"/>
    <property type="match status" value="1"/>
</dbReference>
<evidence type="ECO:0000256" key="3">
    <source>
        <dbReference type="ARBA" id="ARBA00022723"/>
    </source>
</evidence>
<dbReference type="Gene3D" id="3.30.230.10">
    <property type="match status" value="1"/>
</dbReference>
<dbReference type="FunFam" id="3.30.230.10:FF:000005">
    <property type="entry name" value="DNA gyrase subunit B"/>
    <property type="match status" value="1"/>
</dbReference>
<dbReference type="InterPro" id="IPR006171">
    <property type="entry name" value="TOPRIM_dom"/>
</dbReference>
<dbReference type="PROSITE" id="PS00177">
    <property type="entry name" value="TOPOISOMERASE_II"/>
    <property type="match status" value="1"/>
</dbReference>
<feature type="site" description="Interaction with DNA" evidence="11">
    <location>
        <position position="516"/>
    </location>
</feature>
<comment type="caution">
    <text evidence="14">The sequence shown here is derived from an EMBL/GenBank/DDBJ whole genome shotgun (WGS) entry which is preliminary data.</text>
</comment>
<evidence type="ECO:0000256" key="11">
    <source>
        <dbReference type="HAMAP-Rule" id="MF_01898"/>
    </source>
</evidence>
<feature type="domain" description="Toprim" evidence="13">
    <location>
        <begin position="482"/>
        <end position="596"/>
    </location>
</feature>
<evidence type="ECO:0000256" key="12">
    <source>
        <dbReference type="SAM" id="MobiDB-lite"/>
    </source>
</evidence>
<dbReference type="InterPro" id="IPR020568">
    <property type="entry name" value="Ribosomal_Su5_D2-typ_SF"/>
</dbReference>
<dbReference type="HAMAP" id="MF_01898">
    <property type="entry name" value="GyrB"/>
    <property type="match status" value="1"/>
</dbReference>
<dbReference type="GO" id="GO:0005737">
    <property type="term" value="C:cytoplasm"/>
    <property type="evidence" value="ECO:0007669"/>
    <property type="project" value="UniProtKB-SubCell"/>
</dbReference>
<dbReference type="InterPro" id="IPR013506">
    <property type="entry name" value="Topo_IIA_bsu_dom2"/>
</dbReference>
<evidence type="ECO:0000256" key="5">
    <source>
        <dbReference type="ARBA" id="ARBA00022840"/>
    </source>
</evidence>
<dbReference type="GO" id="GO:0005524">
    <property type="term" value="F:ATP binding"/>
    <property type="evidence" value="ECO:0007669"/>
    <property type="project" value="UniProtKB-UniRule"/>
</dbReference>
<feature type="binding site" evidence="11">
    <location>
        <position position="488"/>
    </location>
    <ligand>
        <name>Mg(2+)</name>
        <dbReference type="ChEBI" id="CHEBI:18420"/>
        <label>1</label>
        <note>catalytic</note>
    </ligand>
</feature>
<dbReference type="SUPFAM" id="SSF54211">
    <property type="entry name" value="Ribosomal protein S5 domain 2-like"/>
    <property type="match status" value="1"/>
</dbReference>
<gene>
    <name evidence="11" type="primary">gyrB</name>
    <name evidence="14" type="ORF">B7R76_06325</name>
</gene>
<proteinExistence type="inferred from homology"/>
<dbReference type="InterPro" id="IPR001241">
    <property type="entry name" value="Topo_IIA"/>
</dbReference>
<keyword evidence="6 11" id="KW-0460">Magnesium</keyword>
<protein>
    <recommendedName>
        <fullName evidence="11">DNA gyrase subunit B</fullName>
        <ecNumber evidence="11">5.6.2.2</ecNumber>
    </recommendedName>
</protein>
<dbReference type="InterPro" id="IPR011557">
    <property type="entry name" value="GyrB"/>
</dbReference>
<dbReference type="EC" id="5.6.2.2" evidence="11"/>
<dbReference type="Pfam" id="PF01751">
    <property type="entry name" value="Toprim"/>
    <property type="match status" value="1"/>
</dbReference>
<comment type="subunit">
    <text evidence="11">Heterotetramer, composed of two GyrA and two GyrB chains. In the heterotetramer, GyrA contains the active site tyrosine that forms a transient covalent intermediate with DNA, while GyrB binds cofactors and catalyzes ATP hydrolysis.</text>
</comment>
<evidence type="ECO:0000313" key="14">
    <source>
        <dbReference type="EMBL" id="PNH18452.1"/>
    </source>
</evidence>
<dbReference type="NCBIfam" id="NF004189">
    <property type="entry name" value="PRK05644.1"/>
    <property type="match status" value="1"/>
</dbReference>
<dbReference type="PROSITE" id="PS50880">
    <property type="entry name" value="TOPRIM"/>
    <property type="match status" value="1"/>
</dbReference>
<dbReference type="InterPro" id="IPR036890">
    <property type="entry name" value="HATPase_C_sf"/>
</dbReference>
<dbReference type="SMART" id="SM00387">
    <property type="entry name" value="HATPase_c"/>
    <property type="match status" value="1"/>
</dbReference>
<keyword evidence="8" id="KW-0238">DNA-binding</keyword>
<evidence type="ECO:0000256" key="1">
    <source>
        <dbReference type="ARBA" id="ARBA00000185"/>
    </source>
</evidence>
<organism evidence="14 15">
    <name type="scientific">Mageeibacillus indolicus</name>
    <dbReference type="NCBI Taxonomy" id="884684"/>
    <lineage>
        <taxon>Bacteria</taxon>
        <taxon>Bacillati</taxon>
        <taxon>Bacillota</taxon>
        <taxon>Clostridia</taxon>
        <taxon>Eubacteriales</taxon>
        <taxon>Oscillospiraceae</taxon>
        <taxon>Mageeibacillus</taxon>
    </lineage>
</organism>
<dbReference type="PANTHER" id="PTHR45866:SF1">
    <property type="entry name" value="DNA GYRASE SUBUNIT B, MITOCHONDRIAL"/>
    <property type="match status" value="1"/>
</dbReference>
<dbReference type="Gene3D" id="3.30.565.10">
    <property type="entry name" value="Histidine kinase-like ATPase, C-terminal domain"/>
    <property type="match status" value="1"/>
</dbReference>
<dbReference type="GO" id="GO:0006261">
    <property type="term" value="P:DNA-templated DNA replication"/>
    <property type="evidence" value="ECO:0007669"/>
    <property type="project" value="UniProtKB-UniRule"/>
</dbReference>
<dbReference type="NCBIfam" id="TIGR01059">
    <property type="entry name" value="gyrB"/>
    <property type="match status" value="1"/>
</dbReference>
<evidence type="ECO:0000256" key="6">
    <source>
        <dbReference type="ARBA" id="ARBA00022842"/>
    </source>
</evidence>
<comment type="subcellular location">
    <subcellularLocation>
        <location evidence="11">Cytoplasm</location>
    </subcellularLocation>
</comment>
<dbReference type="Gene3D" id="3.40.50.670">
    <property type="match status" value="1"/>
</dbReference>
<dbReference type="SUPFAM" id="SSF55874">
    <property type="entry name" value="ATPase domain of HSP90 chaperone/DNA topoisomerase II/histidine kinase"/>
    <property type="match status" value="1"/>
</dbReference>
<comment type="function">
    <text evidence="11">A type II topoisomerase that negatively supercoils closed circular double-stranded (ds) DNA in an ATP-dependent manner to modulate DNA topology and maintain chromosomes in an underwound state. Negative supercoiling favors strand separation, and DNA replication, transcription, recombination and repair, all of which involve strand separation. Also able to catalyze the interconversion of other topological isomers of dsDNA rings, including catenanes and knotted rings. Type II topoisomerases break and join 2 DNA strands simultaneously in an ATP-dependent manner.</text>
</comment>
<evidence type="ECO:0000256" key="2">
    <source>
        <dbReference type="ARBA" id="ARBA00010708"/>
    </source>
</evidence>
<evidence type="ECO:0000313" key="15">
    <source>
        <dbReference type="Proteomes" id="UP000236394"/>
    </source>
</evidence>
<dbReference type="GO" id="GO:0006265">
    <property type="term" value="P:DNA topological change"/>
    <property type="evidence" value="ECO:0007669"/>
    <property type="project" value="UniProtKB-UniRule"/>
</dbReference>
<dbReference type="GO" id="GO:0003677">
    <property type="term" value="F:DNA binding"/>
    <property type="evidence" value="ECO:0007669"/>
    <property type="project" value="UniProtKB-KW"/>
</dbReference>
<dbReference type="GO" id="GO:0046872">
    <property type="term" value="F:metal ion binding"/>
    <property type="evidence" value="ECO:0007669"/>
    <property type="project" value="UniProtKB-KW"/>
</dbReference>
<evidence type="ECO:0000256" key="8">
    <source>
        <dbReference type="ARBA" id="ARBA00023125"/>
    </source>
</evidence>
<keyword evidence="4 11" id="KW-0547">Nucleotide-binding</keyword>
<reference evidence="15" key="1">
    <citation type="submission" date="2017-04" db="EMBL/GenBank/DDBJ databases">
        <authorList>
            <person name="Bumgarner R.E."/>
            <person name="Fredricks D.N."/>
            <person name="Srinivasan S."/>
        </authorList>
    </citation>
    <scope>NUCLEOTIDE SEQUENCE [LARGE SCALE GENOMIC DNA]</scope>
    <source>
        <strain evidence="15">KA00405</strain>
    </source>
</reference>
<comment type="subunit">
    <text evidence="10">Heterotetramer composed of ParC and ParE.</text>
</comment>
<dbReference type="FunFam" id="3.30.565.10:FF:000002">
    <property type="entry name" value="DNA gyrase subunit B"/>
    <property type="match status" value="1"/>
</dbReference>
<dbReference type="Proteomes" id="UP000236394">
    <property type="component" value="Unassembled WGS sequence"/>
</dbReference>
<dbReference type="InterPro" id="IPR002288">
    <property type="entry name" value="DNA_gyrase_B_C"/>
</dbReference>
<dbReference type="AlphaFoldDB" id="A0A2J8B107"/>
<dbReference type="CDD" id="cd00822">
    <property type="entry name" value="TopoII_Trans_DNA_gyrase"/>
    <property type="match status" value="1"/>
</dbReference>
<dbReference type="GO" id="GO:0034335">
    <property type="term" value="F:DNA negative supercoiling activity"/>
    <property type="evidence" value="ECO:0007669"/>
    <property type="project" value="UniProtKB-ARBA"/>
</dbReference>
<keyword evidence="7 11" id="KW-0799">Topoisomerase</keyword>
<comment type="catalytic activity">
    <reaction evidence="1 11">
        <text>ATP-dependent breakage, passage and rejoining of double-stranded DNA.</text>
        <dbReference type="EC" id="5.6.2.2"/>
    </reaction>
</comment>
<keyword evidence="9 11" id="KW-0413">Isomerase</keyword>
<evidence type="ECO:0000256" key="7">
    <source>
        <dbReference type="ARBA" id="ARBA00023029"/>
    </source>
</evidence>
<dbReference type="InterPro" id="IPR000565">
    <property type="entry name" value="Topo_IIA_B"/>
</dbReference>
<feature type="binding site" evidence="11">
    <location>
        <position position="561"/>
    </location>
    <ligand>
        <name>Mg(2+)</name>
        <dbReference type="ChEBI" id="CHEBI:18420"/>
        <label>1</label>
        <note>catalytic</note>
    </ligand>
</feature>
<evidence type="ECO:0000256" key="4">
    <source>
        <dbReference type="ARBA" id="ARBA00022741"/>
    </source>
</evidence>
<keyword evidence="11" id="KW-0963">Cytoplasm</keyword>
<dbReference type="InterPro" id="IPR034160">
    <property type="entry name" value="TOPRIM_GyrB"/>
</dbReference>
<dbReference type="Pfam" id="PF02518">
    <property type="entry name" value="HATPase_c"/>
    <property type="match status" value="1"/>
</dbReference>
<accession>A0A2J8B107</accession>
<comment type="cofactor">
    <cofactor evidence="11">
        <name>Mg(2+)</name>
        <dbReference type="ChEBI" id="CHEBI:18420"/>
    </cofactor>
    <cofactor evidence="11">
        <name>Mn(2+)</name>
        <dbReference type="ChEBI" id="CHEBI:29035"/>
    </cofactor>
    <cofactor evidence="11">
        <name>Ca(2+)</name>
        <dbReference type="ChEBI" id="CHEBI:29108"/>
    </cofactor>
    <text evidence="11">Binds two Mg(2+) per subunit. The magnesium ions form salt bridges with both the protein and the DNA. Can also accept other divalent metal cations, such as Mn(2+) or Ca(2+).</text>
</comment>
<dbReference type="PRINTS" id="PR00418">
    <property type="entry name" value="TPI2FAMILY"/>
</dbReference>
<dbReference type="EMBL" id="NBZD01000003">
    <property type="protein sequence ID" value="PNH18452.1"/>
    <property type="molecule type" value="Genomic_DNA"/>
</dbReference>
<dbReference type="SMART" id="SM00433">
    <property type="entry name" value="TOP2c"/>
    <property type="match status" value="1"/>
</dbReference>
<dbReference type="RefSeq" id="WP_102892649.1">
    <property type="nucleotide sequence ID" value="NZ_NBZD01000003.1"/>
</dbReference>
<comment type="miscellaneous">
    <text evidence="11">Few gyrases are as efficient as E.coli at forming negative supercoils. Not all organisms have 2 type II topoisomerases; in organisms with a single type II topoisomerase this enzyme also has to decatenate newly replicated chromosomes.</text>
</comment>
<sequence length="696" mass="78374">MAKDIKKTDDNRENDEFLSENEENSDRLINLADNPCALVEDFSEKNDFAELEKNQDEFDTSNNSKYSESDIQVLEGLEAVRKRPGMYIGDTTLRGLHHLVYEIVANSVDEALAGRCDMIYLTINHDGSITVEDDGSGIPIGIHPTKGIPTVEVVHTILHAGGKFGGGAYSVSGGLHGVGASVVNALSEWMDVYVKREGNIYKISFARGVVTEPLKIIGHCPINETGTKTVFMPDKEIFPDIHFNYDNMLTRYREMAFLNKEITIVFRDERPEEEVVEKVLHYDGGIISFVEYMNLHKEPLFPKPIYFASSINNSYVEVALQYNNTYAENIYSYANNIATPEGGTHLTGFKSAITKVINDYARKYGFLKTNDKNLQGEDCREGLTCIVSVKLPEPQFEGQTKSKLGNSEMRTLVESMINDKFPIFLEENPAIAKIIMEKCISASRARDAAKKAREMTRRKNTFDSVSLPGKLVDCQENDPTLCEIFIVEGDSAGGNAKGGRERKYQAILPLWGKMLNVERSRVDKVYNNSKLSPIVMALGTGIGDEFDLNKLRYNKVIIMADADVDGAHIRTLLLTFFFRHMKPLVEKGHVFIACPPLFKVENDNQVFYAYDEAGVEKIKQEQGWDKPKLQRYKGLGEMDAEQLWETTMNPATRKLLRVDLEDAQSADQTFNLLMGEEVKPRKDFIQANAKYALLDN</sequence>
<dbReference type="NCBIfam" id="NF011501">
    <property type="entry name" value="PRK14939.1"/>
    <property type="match status" value="1"/>
</dbReference>
<dbReference type="InterPro" id="IPR013760">
    <property type="entry name" value="Topo_IIA-like_dom_sf"/>
</dbReference>
<dbReference type="PRINTS" id="PR01159">
    <property type="entry name" value="DNAGYRASEB"/>
</dbReference>
<dbReference type="InterPro" id="IPR018522">
    <property type="entry name" value="TopoIIA_CS"/>
</dbReference>
<dbReference type="InterPro" id="IPR003594">
    <property type="entry name" value="HATPase_dom"/>
</dbReference>
<feature type="site" description="Interaction with DNA" evidence="11">
    <location>
        <position position="513"/>
    </location>
</feature>
<dbReference type="Pfam" id="PF00986">
    <property type="entry name" value="DNA_gyraseB_C"/>
    <property type="match status" value="1"/>
</dbReference>
<dbReference type="Pfam" id="PF00204">
    <property type="entry name" value="DNA_gyraseB"/>
    <property type="match status" value="1"/>
</dbReference>
<feature type="binding site" evidence="11">
    <location>
        <position position="561"/>
    </location>
    <ligand>
        <name>Mg(2+)</name>
        <dbReference type="ChEBI" id="CHEBI:18420"/>
        <label>2</label>
    </ligand>
</feature>
<keyword evidence="3 11" id="KW-0479">Metal-binding</keyword>
<dbReference type="SUPFAM" id="SSF56719">
    <property type="entry name" value="Type II DNA topoisomerase"/>
    <property type="match status" value="1"/>
</dbReference>
<feature type="region of interest" description="Disordered" evidence="12">
    <location>
        <begin position="1"/>
        <end position="25"/>
    </location>
</feature>
<evidence type="ECO:0000256" key="10">
    <source>
        <dbReference type="ARBA" id="ARBA00063644"/>
    </source>
</evidence>